<name>A0A1X7TW65_AMPQE</name>
<dbReference type="Pfam" id="PF05699">
    <property type="entry name" value="Dimer_Tnp_hAT"/>
    <property type="match status" value="1"/>
</dbReference>
<dbReference type="InterPro" id="IPR012337">
    <property type="entry name" value="RNaseH-like_sf"/>
</dbReference>
<evidence type="ECO:0000259" key="3">
    <source>
        <dbReference type="SMART" id="SM00597"/>
    </source>
</evidence>
<evidence type="ECO:0000256" key="1">
    <source>
        <dbReference type="SAM" id="MobiDB-lite"/>
    </source>
</evidence>
<sequence>MSATGRASKLSHPRQQQQEQEFEAKLRLDHSCIYDVAFIYIFYITSVVVKLVWRAYGALNVGSDSCKASKKGISSSEKEEEDDDEEEIEQNSLVSSDSSTRKFLSTWQKKFDWAQYDEEKDTVTCSVCAKASKTNDYVRGKSRPGKGWRKEYLNRHRLSVDHRNAIAEPLMAVQARQVYDQVLSESGKETILLMKNVYFLARECIAVLKAKKLHKHVQELGCKVPTSHQGLYSSWEFVSAISQHLEQDLLKQLKSSPFFSLIGDESTDIAVQKNLILYVKYLCEGQVHLGFLKLLKLERADATHIYESIVNYFAENHVDISRMVMWTSDGAEVMLGKYGGVQAKLKTVSPLMIEFHCIAHREALAVSQATTTVQYFTKVENVVKSLYSYFSRSSTRYERLNAIFAVLQQKSVRLKKVFDVRWLSRKEAVEAVVKSYSALTLFFGEESESDRDPTGTARGLYKSLTDYRFALTLHFLKDVLTTLCELNKYFQIAGIHPSDVHEKVSTTIGVLESRYLQQEIHWGFSVDKFLQAIESGVVPELTINRSKTELVEKDVQKFVTKVIMNLQARFPETEKPIIKAFDIFPPSKLPLDNSELATYGDTELLLLCSKYRSKVDEEAVLTEWDGFKQNMKNNFISITMAELLDHLVNTDSLKLQYPNLSILAQIVLVFPASSVDCERGFSTQNHIKSKLRNRLGHLHLDMLLRIRLLGGPQEQFSFQQAYQIWLHSKKRRSRPIEPPSGTEDELESDSSDNNDIMDM</sequence>
<dbReference type="InterPro" id="IPR057456">
    <property type="entry name" value="Znf_C17orf113"/>
</dbReference>
<evidence type="ECO:0000256" key="2">
    <source>
        <dbReference type="SAM" id="Phobius"/>
    </source>
</evidence>
<keyword evidence="2" id="KW-0812">Transmembrane</keyword>
<reference evidence="4" key="1">
    <citation type="submission" date="2017-05" db="UniProtKB">
        <authorList>
            <consortium name="EnsemblMetazoa"/>
        </authorList>
    </citation>
    <scope>IDENTIFICATION</scope>
</reference>
<dbReference type="InterPro" id="IPR006580">
    <property type="entry name" value="Znf_TTF"/>
</dbReference>
<proteinExistence type="predicted"/>
<dbReference type="eggNOG" id="KOG1721">
    <property type="taxonomic scope" value="Eukaryota"/>
</dbReference>
<dbReference type="SMART" id="SM00597">
    <property type="entry name" value="ZnF_TTF"/>
    <property type="match status" value="1"/>
</dbReference>
<dbReference type="InterPro" id="IPR008906">
    <property type="entry name" value="HATC_C_dom"/>
</dbReference>
<keyword evidence="2" id="KW-0472">Membrane</keyword>
<feature type="compositionally biased region" description="Acidic residues" evidence="1">
    <location>
        <begin position="742"/>
        <end position="759"/>
    </location>
</feature>
<dbReference type="GO" id="GO:0046983">
    <property type="term" value="F:protein dimerization activity"/>
    <property type="evidence" value="ECO:0007669"/>
    <property type="project" value="InterPro"/>
</dbReference>
<feature type="transmembrane region" description="Helical" evidence="2">
    <location>
        <begin position="32"/>
        <end position="53"/>
    </location>
</feature>
<dbReference type="AlphaFoldDB" id="A0A1X7TW65"/>
<dbReference type="InParanoid" id="A0A1X7TW65"/>
<dbReference type="Pfam" id="PF25431">
    <property type="entry name" value="zf-C17orf113"/>
    <property type="match status" value="1"/>
</dbReference>
<dbReference type="PANTHER" id="PTHR46880:SF5">
    <property type="entry name" value="DUF4371 DOMAIN-CONTAINING PROTEIN"/>
    <property type="match status" value="1"/>
</dbReference>
<protein>
    <recommendedName>
        <fullName evidence="3">TTF-type domain-containing protein</fullName>
    </recommendedName>
</protein>
<evidence type="ECO:0000313" key="4">
    <source>
        <dbReference type="EnsemblMetazoa" id="Aqu2.1.19339_001"/>
    </source>
</evidence>
<feature type="domain" description="TTF-type" evidence="3">
    <location>
        <begin position="99"/>
        <end position="185"/>
    </location>
</feature>
<keyword evidence="2" id="KW-1133">Transmembrane helix</keyword>
<dbReference type="EnsemblMetazoa" id="Aqu2.1.19339_001">
    <property type="protein sequence ID" value="Aqu2.1.19339_001"/>
    <property type="gene ID" value="Aqu2.1.19339"/>
</dbReference>
<accession>A0A1X7TW65</accession>
<feature type="region of interest" description="Disordered" evidence="1">
    <location>
        <begin position="64"/>
        <end position="94"/>
    </location>
</feature>
<dbReference type="PANTHER" id="PTHR46880">
    <property type="entry name" value="RAS-ASSOCIATING DOMAIN-CONTAINING PROTEIN"/>
    <property type="match status" value="1"/>
</dbReference>
<dbReference type="SUPFAM" id="SSF53098">
    <property type="entry name" value="Ribonuclease H-like"/>
    <property type="match status" value="1"/>
</dbReference>
<feature type="region of interest" description="Disordered" evidence="1">
    <location>
        <begin position="732"/>
        <end position="759"/>
    </location>
</feature>
<organism evidence="4">
    <name type="scientific">Amphimedon queenslandica</name>
    <name type="common">Sponge</name>
    <dbReference type="NCBI Taxonomy" id="400682"/>
    <lineage>
        <taxon>Eukaryota</taxon>
        <taxon>Metazoa</taxon>
        <taxon>Porifera</taxon>
        <taxon>Demospongiae</taxon>
        <taxon>Heteroscleromorpha</taxon>
        <taxon>Haplosclerida</taxon>
        <taxon>Niphatidae</taxon>
        <taxon>Amphimedon</taxon>
    </lineage>
</organism>
<feature type="compositionally biased region" description="Acidic residues" evidence="1">
    <location>
        <begin position="78"/>
        <end position="89"/>
    </location>
</feature>
<dbReference type="OrthoDB" id="10000786at2759"/>